<keyword evidence="2" id="KW-1185">Reference proteome</keyword>
<organism evidence="2 3">
    <name type="scientific">Romanomermis culicivorax</name>
    <name type="common">Nematode worm</name>
    <dbReference type="NCBI Taxonomy" id="13658"/>
    <lineage>
        <taxon>Eukaryota</taxon>
        <taxon>Metazoa</taxon>
        <taxon>Ecdysozoa</taxon>
        <taxon>Nematoda</taxon>
        <taxon>Enoplea</taxon>
        <taxon>Dorylaimia</taxon>
        <taxon>Mermithida</taxon>
        <taxon>Mermithoidea</taxon>
        <taxon>Mermithidae</taxon>
        <taxon>Romanomermis</taxon>
    </lineage>
</organism>
<evidence type="ECO:0000313" key="2">
    <source>
        <dbReference type="Proteomes" id="UP000887565"/>
    </source>
</evidence>
<dbReference type="AlphaFoldDB" id="A0A915HJ40"/>
<proteinExistence type="predicted"/>
<accession>A0A915HJ40</accession>
<feature type="domain" description="Corticotropin-releasing factor binding protein N-terminal" evidence="1">
    <location>
        <begin position="38"/>
        <end position="159"/>
    </location>
</feature>
<dbReference type="InterPro" id="IPR056177">
    <property type="entry name" value="CRF-BP_N"/>
</dbReference>
<evidence type="ECO:0000313" key="3">
    <source>
        <dbReference type="WBParaSite" id="nRc.2.0.1.t01605-RA"/>
    </source>
</evidence>
<dbReference type="WBParaSite" id="nRc.2.0.1.t01605-RA">
    <property type="protein sequence ID" value="nRc.2.0.1.t01605-RA"/>
    <property type="gene ID" value="nRc.2.0.1.g01605"/>
</dbReference>
<reference evidence="3" key="1">
    <citation type="submission" date="2022-11" db="UniProtKB">
        <authorList>
            <consortium name="WormBaseParasite"/>
        </authorList>
    </citation>
    <scope>IDENTIFICATION</scope>
</reference>
<evidence type="ECO:0000259" key="1">
    <source>
        <dbReference type="Pfam" id="PF05428"/>
    </source>
</evidence>
<name>A0A915HJ40_ROMCU</name>
<protein>
    <submittedName>
        <fullName evidence="3">Corticotropin-releasing factor-binding protein</fullName>
    </submittedName>
</protein>
<dbReference type="Gene3D" id="2.60.120.290">
    <property type="entry name" value="Spermadhesin, CUB domain"/>
    <property type="match status" value="1"/>
</dbReference>
<sequence length="272" mass="30799">MFAWILFINIGFELFDCEIHSIDKRFSFASNLDWYLSNCITSVKNEGRFKLTKDSKVPWNSANQCHLYIFAPVGKVINISFPSVNVDCDKSGVKIIDGITTLKNDQGQIDRLPYGASSRRPVFLCASSVKKFGSIISSQNYAQIDYKFEQSSDDATIDISFKNSNDAYMSFKCAAKRCNSISASHSYLSLQVSNASWKPKPVHARILPCNTRFDRLILPCRFNVLELHSGPEASRYLTSLGILWKNSQSVQFSLQELPSKDAALFSRFCYRE</sequence>
<dbReference type="InterPro" id="IPR035914">
    <property type="entry name" value="Sperma_CUB_dom_sf"/>
</dbReference>
<dbReference type="SUPFAM" id="SSF49854">
    <property type="entry name" value="Spermadhesin, CUB domain"/>
    <property type="match status" value="1"/>
</dbReference>
<dbReference type="Proteomes" id="UP000887565">
    <property type="component" value="Unplaced"/>
</dbReference>
<dbReference type="Pfam" id="PF05428">
    <property type="entry name" value="CRF-BP_N"/>
    <property type="match status" value="1"/>
</dbReference>